<dbReference type="AlphaFoldDB" id="A0A1J5PNH7"/>
<proteinExistence type="predicted"/>
<evidence type="ECO:0000256" key="1">
    <source>
        <dbReference type="SAM" id="Phobius"/>
    </source>
</evidence>
<feature type="transmembrane region" description="Helical" evidence="1">
    <location>
        <begin position="20"/>
        <end position="36"/>
    </location>
</feature>
<evidence type="ECO:0000313" key="2">
    <source>
        <dbReference type="EMBL" id="OIQ73126.1"/>
    </source>
</evidence>
<accession>A0A1J5PNH7</accession>
<dbReference type="NCBIfam" id="NF038351">
    <property type="entry name" value="cyt_ox_assem_30"/>
    <property type="match status" value="1"/>
</dbReference>
<protein>
    <submittedName>
        <fullName evidence="2">Uncharacterized protein</fullName>
    </submittedName>
</protein>
<dbReference type="EMBL" id="MLJW01002992">
    <property type="protein sequence ID" value="OIQ73126.1"/>
    <property type="molecule type" value="Genomic_DNA"/>
</dbReference>
<keyword evidence="1" id="KW-0812">Transmembrane</keyword>
<comment type="caution">
    <text evidence="2">The sequence shown here is derived from an EMBL/GenBank/DDBJ whole genome shotgun (WGS) entry which is preliminary data.</text>
</comment>
<keyword evidence="1" id="KW-1133">Transmembrane helix</keyword>
<gene>
    <name evidence="2" type="ORF">GALL_452380</name>
</gene>
<organism evidence="2">
    <name type="scientific">mine drainage metagenome</name>
    <dbReference type="NCBI Taxonomy" id="410659"/>
    <lineage>
        <taxon>unclassified sequences</taxon>
        <taxon>metagenomes</taxon>
        <taxon>ecological metagenomes</taxon>
    </lineage>
</organism>
<name>A0A1J5PNH7_9ZZZZ</name>
<dbReference type="InterPro" id="IPR047811">
    <property type="entry name" value="CytC_ox_assmbl_put"/>
</dbReference>
<reference evidence="2" key="1">
    <citation type="submission" date="2016-10" db="EMBL/GenBank/DDBJ databases">
        <title>Sequence of Gallionella enrichment culture.</title>
        <authorList>
            <person name="Poehlein A."/>
            <person name="Muehling M."/>
            <person name="Daniel R."/>
        </authorList>
    </citation>
    <scope>NUCLEOTIDE SEQUENCE</scope>
</reference>
<sequence>MQMNPRGLPPEKRRQNLKTAMITVSIAVAFFLGYIIKAKYL</sequence>
<keyword evidence="1" id="KW-0472">Membrane</keyword>